<dbReference type="Gene3D" id="3.40.50.300">
    <property type="entry name" value="P-loop containing nucleotide triphosphate hydrolases"/>
    <property type="match status" value="1"/>
</dbReference>
<evidence type="ECO:0000256" key="3">
    <source>
        <dbReference type="ARBA" id="ARBA00025768"/>
    </source>
</evidence>
<organism evidence="4 5">
    <name type="scientific">Aegilops tauschii subsp. strangulata</name>
    <name type="common">Goatgrass</name>
    <dbReference type="NCBI Taxonomy" id="200361"/>
    <lineage>
        <taxon>Eukaryota</taxon>
        <taxon>Viridiplantae</taxon>
        <taxon>Streptophyta</taxon>
        <taxon>Embryophyta</taxon>
        <taxon>Tracheophyta</taxon>
        <taxon>Spermatophyta</taxon>
        <taxon>Magnoliopsida</taxon>
        <taxon>Liliopsida</taxon>
        <taxon>Poales</taxon>
        <taxon>Poaceae</taxon>
        <taxon>BOP clade</taxon>
        <taxon>Pooideae</taxon>
        <taxon>Triticodae</taxon>
        <taxon>Triticeae</taxon>
        <taxon>Triticinae</taxon>
        <taxon>Aegilops</taxon>
    </lineage>
</organism>
<accession>A0A453MAU2</accession>
<name>A0A453MAU2_AEGTS</name>
<keyword evidence="1" id="KW-0547">Nucleotide-binding</keyword>
<reference evidence="5" key="1">
    <citation type="journal article" date="2014" name="Science">
        <title>Ancient hybridizations among the ancestral genomes of bread wheat.</title>
        <authorList>
            <consortium name="International Wheat Genome Sequencing Consortium,"/>
            <person name="Marcussen T."/>
            <person name="Sandve S.R."/>
            <person name="Heier L."/>
            <person name="Spannagl M."/>
            <person name="Pfeifer M."/>
            <person name="Jakobsen K.S."/>
            <person name="Wulff B.B."/>
            <person name="Steuernagel B."/>
            <person name="Mayer K.F."/>
            <person name="Olsen O.A."/>
        </authorList>
    </citation>
    <scope>NUCLEOTIDE SEQUENCE [LARGE SCALE GENOMIC DNA]</scope>
    <source>
        <strain evidence="5">cv. AL8/78</strain>
    </source>
</reference>
<dbReference type="EnsemblPlants" id="AET5Gv21116400.3">
    <property type="protein sequence ID" value="AET5Gv21116400.3"/>
    <property type="gene ID" value="AET5Gv21116400"/>
</dbReference>
<comment type="similarity">
    <text evidence="3">Belongs to the KTI12 family.</text>
</comment>
<evidence type="ECO:0000313" key="5">
    <source>
        <dbReference type="Proteomes" id="UP000015105"/>
    </source>
</evidence>
<evidence type="ECO:0000256" key="1">
    <source>
        <dbReference type="ARBA" id="ARBA00022741"/>
    </source>
</evidence>
<protein>
    <submittedName>
        <fullName evidence="4">Uncharacterized protein</fullName>
    </submittedName>
</protein>
<evidence type="ECO:0000256" key="2">
    <source>
        <dbReference type="ARBA" id="ARBA00022840"/>
    </source>
</evidence>
<reference evidence="4" key="5">
    <citation type="journal article" date="2021" name="G3 (Bethesda)">
        <title>Aegilops tauschii genome assembly Aet v5.0 features greater sequence contiguity and improved annotation.</title>
        <authorList>
            <person name="Wang L."/>
            <person name="Zhu T."/>
            <person name="Rodriguez J.C."/>
            <person name="Deal K.R."/>
            <person name="Dubcovsky J."/>
            <person name="McGuire P.E."/>
            <person name="Lux T."/>
            <person name="Spannagl M."/>
            <person name="Mayer K.F.X."/>
            <person name="Baldrich P."/>
            <person name="Meyers B.C."/>
            <person name="Huo N."/>
            <person name="Gu Y.Q."/>
            <person name="Zhou H."/>
            <person name="Devos K.M."/>
            <person name="Bennetzen J.L."/>
            <person name="Unver T."/>
            <person name="Budak H."/>
            <person name="Gulick P.J."/>
            <person name="Galiba G."/>
            <person name="Kalapos B."/>
            <person name="Nelson D.R."/>
            <person name="Li P."/>
            <person name="You F.M."/>
            <person name="Luo M.C."/>
            <person name="Dvorak J."/>
        </authorList>
    </citation>
    <scope>NUCLEOTIDE SEQUENCE [LARGE SCALE GENOMIC DNA]</scope>
    <source>
        <strain evidence="4">cv. AL8/78</strain>
    </source>
</reference>
<dbReference type="Pfam" id="PF08433">
    <property type="entry name" value="KTI12"/>
    <property type="match status" value="1"/>
</dbReference>
<reference evidence="5" key="2">
    <citation type="journal article" date="2017" name="Nat. Plants">
        <title>The Aegilops tauschii genome reveals multiple impacts of transposons.</title>
        <authorList>
            <person name="Zhao G."/>
            <person name="Zou C."/>
            <person name="Li K."/>
            <person name="Wang K."/>
            <person name="Li T."/>
            <person name="Gao L."/>
            <person name="Zhang X."/>
            <person name="Wang H."/>
            <person name="Yang Z."/>
            <person name="Liu X."/>
            <person name="Jiang W."/>
            <person name="Mao L."/>
            <person name="Kong X."/>
            <person name="Jiao Y."/>
            <person name="Jia J."/>
        </authorList>
    </citation>
    <scope>NUCLEOTIDE SEQUENCE [LARGE SCALE GENOMIC DNA]</scope>
    <source>
        <strain evidence="5">cv. AL8/78</strain>
    </source>
</reference>
<dbReference type="AlphaFoldDB" id="A0A453MAU2"/>
<keyword evidence="2" id="KW-0067">ATP-binding</keyword>
<dbReference type="Proteomes" id="UP000015105">
    <property type="component" value="Chromosome 5D"/>
</dbReference>
<dbReference type="GO" id="GO:0005524">
    <property type="term" value="F:ATP binding"/>
    <property type="evidence" value="ECO:0007669"/>
    <property type="project" value="UniProtKB-KW"/>
</dbReference>
<proteinExistence type="inferred from homology"/>
<dbReference type="InterPro" id="IPR013641">
    <property type="entry name" value="KTI12/PSTK"/>
</dbReference>
<dbReference type="PANTHER" id="PTHR12435">
    <property type="match status" value="1"/>
</dbReference>
<dbReference type="InterPro" id="IPR027417">
    <property type="entry name" value="P-loop_NTPase"/>
</dbReference>
<dbReference type="SUPFAM" id="SSF52540">
    <property type="entry name" value="P-loop containing nucleoside triphosphate hydrolases"/>
    <property type="match status" value="1"/>
</dbReference>
<sequence>KVSTFSMALVVMCGQPCSGKSEAAACLAAALRSSVPDVTVRVIDESSLHLGRDESYKDMVVEKNLRGVLRSEVDRSVSRDGIIIVDSLNNIKGYRYELWCLARASGIRYCVKWTIVGIGTSSVRRKENPHMIAIYLKIWQGDLRGLIVVAAGILLFLNCFHLERKLWNLPLLLLRLYHI</sequence>
<reference evidence="4" key="3">
    <citation type="journal article" date="2017" name="Nature">
        <title>Genome sequence of the progenitor of the wheat D genome Aegilops tauschii.</title>
        <authorList>
            <person name="Luo M.C."/>
            <person name="Gu Y.Q."/>
            <person name="Puiu D."/>
            <person name="Wang H."/>
            <person name="Twardziok S.O."/>
            <person name="Deal K.R."/>
            <person name="Huo N."/>
            <person name="Zhu T."/>
            <person name="Wang L."/>
            <person name="Wang Y."/>
            <person name="McGuire P.E."/>
            <person name="Liu S."/>
            <person name="Long H."/>
            <person name="Ramasamy R.K."/>
            <person name="Rodriguez J.C."/>
            <person name="Van S.L."/>
            <person name="Yuan L."/>
            <person name="Wang Z."/>
            <person name="Xia Z."/>
            <person name="Xiao L."/>
            <person name="Anderson O.D."/>
            <person name="Ouyang S."/>
            <person name="Liang Y."/>
            <person name="Zimin A.V."/>
            <person name="Pertea G."/>
            <person name="Qi P."/>
            <person name="Bennetzen J.L."/>
            <person name="Dai X."/>
            <person name="Dawson M.W."/>
            <person name="Muller H.G."/>
            <person name="Kugler K."/>
            <person name="Rivarola-Duarte L."/>
            <person name="Spannagl M."/>
            <person name="Mayer K.F.X."/>
            <person name="Lu F.H."/>
            <person name="Bevan M.W."/>
            <person name="Leroy P."/>
            <person name="Li P."/>
            <person name="You F.M."/>
            <person name="Sun Q."/>
            <person name="Liu Z."/>
            <person name="Lyons E."/>
            <person name="Wicker T."/>
            <person name="Salzberg S.L."/>
            <person name="Devos K.M."/>
            <person name="Dvorak J."/>
        </authorList>
    </citation>
    <scope>NUCLEOTIDE SEQUENCE [LARGE SCALE GENOMIC DNA]</scope>
    <source>
        <strain evidence="4">cv. AL8/78</strain>
    </source>
</reference>
<keyword evidence="5" id="KW-1185">Reference proteome</keyword>
<evidence type="ECO:0000313" key="4">
    <source>
        <dbReference type="EnsemblPlants" id="AET5Gv21116400.3"/>
    </source>
</evidence>
<reference evidence="4" key="4">
    <citation type="submission" date="2019-03" db="UniProtKB">
        <authorList>
            <consortium name="EnsemblPlants"/>
        </authorList>
    </citation>
    <scope>IDENTIFICATION</scope>
</reference>
<dbReference type="Gramene" id="AET5Gv21116400.3">
    <property type="protein sequence ID" value="AET5Gv21116400.3"/>
    <property type="gene ID" value="AET5Gv21116400"/>
</dbReference>